<gene>
    <name evidence="1" type="ORF">ERS013201_00249</name>
</gene>
<organism evidence="1 2">
    <name type="scientific">Vibrio cholerae</name>
    <dbReference type="NCBI Taxonomy" id="666"/>
    <lineage>
        <taxon>Bacteria</taxon>
        <taxon>Pseudomonadati</taxon>
        <taxon>Pseudomonadota</taxon>
        <taxon>Gammaproteobacteria</taxon>
        <taxon>Vibrionales</taxon>
        <taxon>Vibrionaceae</taxon>
        <taxon>Vibrio</taxon>
    </lineage>
</organism>
<evidence type="ECO:0000313" key="1">
    <source>
        <dbReference type="EMBL" id="CSB55238.1"/>
    </source>
</evidence>
<protein>
    <submittedName>
        <fullName evidence="1">Uncharacterized protein</fullName>
    </submittedName>
</protein>
<proteinExistence type="predicted"/>
<dbReference type="EMBL" id="CWQJ01000001">
    <property type="protein sequence ID" value="CSB55238.1"/>
    <property type="molecule type" value="Genomic_DNA"/>
</dbReference>
<name>A0A655UTP2_VIBCL</name>
<evidence type="ECO:0000313" key="2">
    <source>
        <dbReference type="Proteomes" id="UP000046067"/>
    </source>
</evidence>
<accession>A0A655UTP2</accession>
<sequence length="110" mass="13023">MAKRISNKKAKQMIFDVEVFRKNGCLPKTFYFSFYKNQFGYWVWIQSGWFFRAVYFGKVSVTAERLRIKSEYYCQCDNPDCGNWFEVSEIGATCKECGQGKMQPQDVEPY</sequence>
<dbReference type="Proteomes" id="UP000046067">
    <property type="component" value="Unassembled WGS sequence"/>
</dbReference>
<reference evidence="1 2" key="1">
    <citation type="submission" date="2015-07" db="EMBL/GenBank/DDBJ databases">
        <authorList>
            <consortium name="Pathogen Informatics"/>
        </authorList>
    </citation>
    <scope>NUCLEOTIDE SEQUENCE [LARGE SCALE GENOMIC DNA]</scope>
    <source>
        <strain evidence="1 2">A325</strain>
    </source>
</reference>
<dbReference type="AlphaFoldDB" id="A0A655UTP2"/>
<dbReference type="RefSeq" id="WP_053033952.1">
    <property type="nucleotide sequence ID" value="NZ_CWSO01000003.1"/>
</dbReference>